<evidence type="ECO:0000313" key="2">
    <source>
        <dbReference type="Proteomes" id="UP001497482"/>
    </source>
</evidence>
<dbReference type="EMBL" id="OZ035839">
    <property type="protein sequence ID" value="CAL1586739.1"/>
    <property type="molecule type" value="Genomic_DNA"/>
</dbReference>
<name>A0AAV2KB00_KNICA</name>
<evidence type="ECO:0000313" key="1">
    <source>
        <dbReference type="EMBL" id="CAL1586739.1"/>
    </source>
</evidence>
<dbReference type="Proteomes" id="UP001497482">
    <property type="component" value="Chromosome 17"/>
</dbReference>
<gene>
    <name evidence="1" type="ORF">KC01_LOCUS16749</name>
</gene>
<organism evidence="1 2">
    <name type="scientific">Knipowitschia caucasica</name>
    <name type="common">Caucasian dwarf goby</name>
    <name type="synonym">Pomatoschistus caucasicus</name>
    <dbReference type="NCBI Taxonomy" id="637954"/>
    <lineage>
        <taxon>Eukaryota</taxon>
        <taxon>Metazoa</taxon>
        <taxon>Chordata</taxon>
        <taxon>Craniata</taxon>
        <taxon>Vertebrata</taxon>
        <taxon>Euteleostomi</taxon>
        <taxon>Actinopterygii</taxon>
        <taxon>Neopterygii</taxon>
        <taxon>Teleostei</taxon>
        <taxon>Neoteleostei</taxon>
        <taxon>Acanthomorphata</taxon>
        <taxon>Gobiaria</taxon>
        <taxon>Gobiiformes</taxon>
        <taxon>Gobioidei</taxon>
        <taxon>Gobiidae</taxon>
        <taxon>Gobiinae</taxon>
        <taxon>Knipowitschia</taxon>
    </lineage>
</organism>
<sequence>MKWRFDNSPTELNYMHVCSAVVTPNEASITAVSDSGPGFTLQLHYPSSPSPQAPLPGPIPHQRFAAPDTFIDWKTPAQTQELSKSINGWRVMVLNAVPALPHRQMKLEFGRYTAGKISRKQNPKFPDTKGIKE</sequence>
<reference evidence="1 2" key="1">
    <citation type="submission" date="2024-04" db="EMBL/GenBank/DDBJ databases">
        <authorList>
            <person name="Waldvogel A.-M."/>
            <person name="Schoenle A."/>
        </authorList>
    </citation>
    <scope>NUCLEOTIDE SEQUENCE [LARGE SCALE GENOMIC DNA]</scope>
</reference>
<proteinExistence type="predicted"/>
<keyword evidence="2" id="KW-1185">Reference proteome</keyword>
<protein>
    <submittedName>
        <fullName evidence="1">Uncharacterized protein</fullName>
    </submittedName>
</protein>
<accession>A0AAV2KB00</accession>
<dbReference type="AlphaFoldDB" id="A0AAV2KB00"/>